<organism evidence="1 2">
    <name type="scientific">Rhabditophanes sp. KR3021</name>
    <dbReference type="NCBI Taxonomy" id="114890"/>
    <lineage>
        <taxon>Eukaryota</taxon>
        <taxon>Metazoa</taxon>
        <taxon>Ecdysozoa</taxon>
        <taxon>Nematoda</taxon>
        <taxon>Chromadorea</taxon>
        <taxon>Rhabditida</taxon>
        <taxon>Tylenchina</taxon>
        <taxon>Panagrolaimomorpha</taxon>
        <taxon>Strongyloidoidea</taxon>
        <taxon>Alloionematidae</taxon>
        <taxon>Rhabditophanes</taxon>
    </lineage>
</organism>
<sequence length="296" mass="32928">MGGRSDSAVVRARYSSDVDGINRFKHFHTLLIFVLVSNSILRQASDYESGISKSSSFSNNSSIISNHTNDSPLENKKKPAVLVDLRSAVPQSLYKNKNKVSNITATTQLRMSERILKKVNDGLSDKLSIVGNKMQFHSSAESISIDKAGKGKPLISKLGKKRLKGLQYGMKSFSSDNINDGVLKGDNEVNFEKGYNGHLSLKIVNNVSISTQTEIIKNKRVKKEPRIMVDNSEINVRSKDQPRIEIESVIIADEITTFSSSRIDNKLSKASQTINHRLMSVDKKSLTDMNEVRNIL</sequence>
<reference evidence="2" key="1">
    <citation type="submission" date="2016-11" db="UniProtKB">
        <authorList>
            <consortium name="WormBaseParasite"/>
        </authorList>
    </citation>
    <scope>IDENTIFICATION</scope>
    <source>
        <strain evidence="2">KR3021</strain>
    </source>
</reference>
<proteinExistence type="predicted"/>
<accession>A0AC35U749</accession>
<protein>
    <submittedName>
        <fullName evidence="2">Uncharacterized protein</fullName>
    </submittedName>
</protein>
<evidence type="ECO:0000313" key="1">
    <source>
        <dbReference type="Proteomes" id="UP000095286"/>
    </source>
</evidence>
<name>A0AC35U749_9BILA</name>
<evidence type="ECO:0000313" key="2">
    <source>
        <dbReference type="WBParaSite" id="RSKR_0000852850.1"/>
    </source>
</evidence>
<dbReference type="WBParaSite" id="RSKR_0000852850.1">
    <property type="protein sequence ID" value="RSKR_0000852850.1"/>
    <property type="gene ID" value="RSKR_0000852850"/>
</dbReference>
<dbReference type="Proteomes" id="UP000095286">
    <property type="component" value="Unplaced"/>
</dbReference>